<reference evidence="2 3" key="1">
    <citation type="journal article" date="2023" name="Commun. Biol.">
        <title>Genome analysis of Parmales, the sister group of diatoms, reveals the evolutionary specialization of diatoms from phago-mixotrophs to photoautotrophs.</title>
        <authorList>
            <person name="Ban H."/>
            <person name="Sato S."/>
            <person name="Yoshikawa S."/>
            <person name="Yamada K."/>
            <person name="Nakamura Y."/>
            <person name="Ichinomiya M."/>
            <person name="Sato N."/>
            <person name="Blanc-Mathieu R."/>
            <person name="Endo H."/>
            <person name="Kuwata A."/>
            <person name="Ogata H."/>
        </authorList>
    </citation>
    <scope>NUCLEOTIDE SEQUENCE [LARGE SCALE GENOMIC DNA]</scope>
</reference>
<feature type="region of interest" description="Disordered" evidence="1">
    <location>
        <begin position="1"/>
        <end position="24"/>
    </location>
</feature>
<name>A0ABQ6MZF4_9STRA</name>
<proteinExistence type="predicted"/>
<evidence type="ECO:0000256" key="1">
    <source>
        <dbReference type="SAM" id="MobiDB-lite"/>
    </source>
</evidence>
<comment type="caution">
    <text evidence="2">The sequence shown here is derived from an EMBL/GenBank/DDBJ whole genome shotgun (WGS) entry which is preliminary data.</text>
</comment>
<evidence type="ECO:0000313" key="2">
    <source>
        <dbReference type="EMBL" id="GMI36150.1"/>
    </source>
</evidence>
<feature type="region of interest" description="Disordered" evidence="1">
    <location>
        <begin position="36"/>
        <end position="114"/>
    </location>
</feature>
<organism evidence="2 3">
    <name type="scientific">Tetraparma gracilis</name>
    <dbReference type="NCBI Taxonomy" id="2962635"/>
    <lineage>
        <taxon>Eukaryota</taxon>
        <taxon>Sar</taxon>
        <taxon>Stramenopiles</taxon>
        <taxon>Ochrophyta</taxon>
        <taxon>Bolidophyceae</taxon>
        <taxon>Parmales</taxon>
        <taxon>Triparmaceae</taxon>
        <taxon>Tetraparma</taxon>
    </lineage>
</organism>
<gene>
    <name evidence="2" type="ORF">TeGR_g7088</name>
</gene>
<feature type="compositionally biased region" description="Acidic residues" evidence="1">
    <location>
        <begin position="84"/>
        <end position="104"/>
    </location>
</feature>
<keyword evidence="3" id="KW-1185">Reference proteome</keyword>
<feature type="compositionally biased region" description="Low complexity" evidence="1">
    <location>
        <begin position="1"/>
        <end position="18"/>
    </location>
</feature>
<dbReference type="EMBL" id="BRYB01001908">
    <property type="protein sequence ID" value="GMI36150.1"/>
    <property type="molecule type" value="Genomic_DNA"/>
</dbReference>
<dbReference type="Proteomes" id="UP001165060">
    <property type="component" value="Unassembled WGS sequence"/>
</dbReference>
<accession>A0ABQ6MZF4</accession>
<evidence type="ECO:0000313" key="3">
    <source>
        <dbReference type="Proteomes" id="UP001165060"/>
    </source>
</evidence>
<sequence length="220" mass="23293">MVVENPSPSISSASFSFPEAGAASATDGFQADLDFDVQAAEDAAEDDAMVKSDQAAARREIADQSTDYPDDDPVVPFDGAACQSDEDDNEDEDSDSSPDSEDDPSLNPALNPPPSPFLLLFSSLQNLTSPAHELPPDSLPAHARGLDALLRSFEYEPPVGLPAQLLPALAEVLFSAVAGVEVGGGGREREEIRALVRTARTWWTIEGGGEMDEGEMDEGE</sequence>
<protein>
    <submittedName>
        <fullName evidence="2">Uncharacterized protein</fullName>
    </submittedName>
</protein>